<evidence type="ECO:0000256" key="4">
    <source>
        <dbReference type="PIRNR" id="PIRNR006386"/>
    </source>
</evidence>
<gene>
    <name evidence="7" type="ORF">APZ42_014917</name>
</gene>
<dbReference type="GO" id="GO:0004602">
    <property type="term" value="F:glutathione peroxidase activity"/>
    <property type="evidence" value="ECO:0007669"/>
    <property type="project" value="TreeGrafter"/>
</dbReference>
<dbReference type="PANTHER" id="PTHR42943:SF2">
    <property type="entry name" value="GLUTATHIONE S-TRANSFERASE KAPPA 1"/>
    <property type="match status" value="1"/>
</dbReference>
<comment type="catalytic activity">
    <reaction evidence="3 4">
        <text>RX + glutathione = an S-substituted glutathione + a halide anion + H(+)</text>
        <dbReference type="Rhea" id="RHEA:16437"/>
        <dbReference type="ChEBI" id="CHEBI:15378"/>
        <dbReference type="ChEBI" id="CHEBI:16042"/>
        <dbReference type="ChEBI" id="CHEBI:17792"/>
        <dbReference type="ChEBI" id="CHEBI:57925"/>
        <dbReference type="ChEBI" id="CHEBI:90779"/>
        <dbReference type="EC" id="2.5.1.18"/>
    </reaction>
</comment>
<feature type="domain" description="DSBA-like thioredoxin" evidence="6">
    <location>
        <begin position="9"/>
        <end position="210"/>
    </location>
</feature>
<comment type="similarity">
    <text evidence="1 4">Belongs to the GST superfamily. Kappa family.</text>
</comment>
<dbReference type="InterPro" id="IPR036249">
    <property type="entry name" value="Thioredoxin-like_sf"/>
</dbReference>
<dbReference type="FunFam" id="3.40.30.10:FF:000096">
    <property type="entry name" value="Glutathione S-transferase kappa"/>
    <property type="match status" value="1"/>
</dbReference>
<keyword evidence="9" id="KW-1185">Reference proteome</keyword>
<dbReference type="EMBL" id="MK541964">
    <property type="protein sequence ID" value="QBM06419.1"/>
    <property type="molecule type" value="mRNA"/>
</dbReference>
<dbReference type="InterPro" id="IPR014440">
    <property type="entry name" value="HCCAis_GSTk"/>
</dbReference>
<evidence type="ECO:0000259" key="6">
    <source>
        <dbReference type="Pfam" id="PF01323"/>
    </source>
</evidence>
<dbReference type="OrthoDB" id="4664297at2759"/>
<evidence type="ECO:0000256" key="1">
    <source>
        <dbReference type="ARBA" id="ARBA00006494"/>
    </source>
</evidence>
<reference evidence="7 9" key="1">
    <citation type="submission" date="2016-03" db="EMBL/GenBank/DDBJ databases">
        <title>EvidentialGene: Evidence-directed Construction of Genes on Genomes.</title>
        <authorList>
            <person name="Gilbert D.G."/>
            <person name="Choi J.-H."/>
            <person name="Mockaitis K."/>
            <person name="Colbourne J."/>
            <person name="Pfrender M."/>
        </authorList>
    </citation>
    <scope>NUCLEOTIDE SEQUENCE [LARGE SCALE GENOMIC DNA]</scope>
    <source>
        <strain evidence="7 9">Xinb3</strain>
        <tissue evidence="7">Complete organism</tissue>
    </source>
</reference>
<evidence type="ECO:0000256" key="2">
    <source>
        <dbReference type="ARBA" id="ARBA00022679"/>
    </source>
</evidence>
<sequence>MAALIRTKVELFYDVVSPYSWFGFEALCRYRPHWKMDLVLRPFFLGGVMNETGNRPPMMVPSKGLYMQKDLLRNAAYFGVPLKLIEDPFHVMIEKGTLKAQRFLTAIGDKHPEHLEGVSRELWKRIWSRGEDIVEEENLHLAAKAANMEDVHVQECLKLMNDSSVKLALKKSTEDAIEYGAFGAPTIIVHSQGHPEIFFGSDRFPLIAQIMNEEWKGPAPGTKNLL</sequence>
<evidence type="ECO:0000256" key="5">
    <source>
        <dbReference type="PIRSR" id="PIRSR006386-1"/>
    </source>
</evidence>
<dbReference type="Gene3D" id="3.40.30.10">
    <property type="entry name" value="Glutaredoxin"/>
    <property type="match status" value="1"/>
</dbReference>
<dbReference type="GO" id="GO:0006749">
    <property type="term" value="P:glutathione metabolic process"/>
    <property type="evidence" value="ECO:0007669"/>
    <property type="project" value="TreeGrafter"/>
</dbReference>
<evidence type="ECO:0000313" key="8">
    <source>
        <dbReference type="EMBL" id="QBM06419.1"/>
    </source>
</evidence>
<organism evidence="7 9">
    <name type="scientific">Daphnia magna</name>
    <dbReference type="NCBI Taxonomy" id="35525"/>
    <lineage>
        <taxon>Eukaryota</taxon>
        <taxon>Metazoa</taxon>
        <taxon>Ecdysozoa</taxon>
        <taxon>Arthropoda</taxon>
        <taxon>Crustacea</taxon>
        <taxon>Branchiopoda</taxon>
        <taxon>Diplostraca</taxon>
        <taxon>Cladocera</taxon>
        <taxon>Anomopoda</taxon>
        <taxon>Daphniidae</taxon>
        <taxon>Daphnia</taxon>
    </lineage>
</organism>
<dbReference type="PIRSF" id="PIRSF006386">
    <property type="entry name" value="HCCAis_GSTk"/>
    <property type="match status" value="1"/>
</dbReference>
<dbReference type="STRING" id="35525.A0A0P5Z7J3"/>
<reference evidence="8" key="2">
    <citation type="journal article" date="2019" name="Aquat. Toxicol.">
        <title>The genome of the freshwater water flea Daphnia magna: A potential use for freshwater molecular ecotoxicology.</title>
        <authorList>
            <person name="Lee B.Y."/>
            <person name="Choi B.S."/>
            <person name="Kim M.S."/>
            <person name="Park J.C."/>
            <person name="Jeong C.B."/>
            <person name="Han J."/>
            <person name="Lee J.S."/>
        </authorList>
    </citation>
    <scope>NUCLEOTIDE SEQUENCE</scope>
</reference>
<feature type="active site" description="Nucleophile" evidence="5">
    <location>
        <position position="17"/>
    </location>
</feature>
<dbReference type="EC" id="2.5.1.18" evidence="4"/>
<dbReference type="GO" id="GO:0004364">
    <property type="term" value="F:glutathione transferase activity"/>
    <property type="evidence" value="ECO:0007669"/>
    <property type="project" value="UniProtKB-UniRule"/>
</dbReference>
<evidence type="ECO:0000256" key="3">
    <source>
        <dbReference type="ARBA" id="ARBA00047960"/>
    </source>
</evidence>
<dbReference type="EMBL" id="LRGB01000512">
    <property type="protein sequence ID" value="KZS18430.1"/>
    <property type="molecule type" value="Genomic_DNA"/>
</dbReference>
<dbReference type="InterPro" id="IPR001853">
    <property type="entry name" value="DSBA-like_thioredoxin_dom"/>
</dbReference>
<dbReference type="GO" id="GO:0005777">
    <property type="term" value="C:peroxisome"/>
    <property type="evidence" value="ECO:0007669"/>
    <property type="project" value="TreeGrafter"/>
</dbReference>
<name>A0A0P5Z7J3_9CRUS</name>
<evidence type="ECO:0000313" key="9">
    <source>
        <dbReference type="Proteomes" id="UP000076858"/>
    </source>
</evidence>
<accession>A0A0P5Z7J3</accession>
<dbReference type="InterPro" id="IPR051924">
    <property type="entry name" value="GST_Kappa/NadH"/>
</dbReference>
<dbReference type="GO" id="GO:0005739">
    <property type="term" value="C:mitochondrion"/>
    <property type="evidence" value="ECO:0007669"/>
    <property type="project" value="TreeGrafter"/>
</dbReference>
<dbReference type="Pfam" id="PF01323">
    <property type="entry name" value="DSBA"/>
    <property type="match status" value="1"/>
</dbReference>
<proteinExistence type="evidence at transcript level"/>
<dbReference type="AlphaFoldDB" id="A0A0P5Z7J3"/>
<evidence type="ECO:0000313" key="7">
    <source>
        <dbReference type="EMBL" id="KZS18430.1"/>
    </source>
</evidence>
<dbReference type="Proteomes" id="UP000076858">
    <property type="component" value="Unassembled WGS sequence"/>
</dbReference>
<protein>
    <recommendedName>
        <fullName evidence="4">Glutathione S-transferase kappa</fullName>
        <ecNumber evidence="4">2.5.1.18</ecNumber>
    </recommendedName>
</protein>
<dbReference type="PANTHER" id="PTHR42943">
    <property type="entry name" value="GLUTATHIONE S-TRANSFERASE KAPPA"/>
    <property type="match status" value="1"/>
</dbReference>
<dbReference type="SUPFAM" id="SSF52833">
    <property type="entry name" value="Thioredoxin-like"/>
    <property type="match status" value="1"/>
</dbReference>
<keyword evidence="2 4" id="KW-0808">Transferase</keyword>